<dbReference type="GO" id="GO:0009425">
    <property type="term" value="C:bacterial-type flagellum basal body"/>
    <property type="evidence" value="ECO:0007669"/>
    <property type="project" value="UniProtKB-SubCell"/>
</dbReference>
<dbReference type="Proteomes" id="UP000811899">
    <property type="component" value="Unassembled WGS sequence"/>
</dbReference>
<dbReference type="GO" id="GO:0005886">
    <property type="term" value="C:plasma membrane"/>
    <property type="evidence" value="ECO:0007669"/>
    <property type="project" value="UniProtKB-SubCell"/>
</dbReference>
<sequence length="129" mass="14196">MLQTLAALAVVIGLILLFYYVSNRWLRGGLANGNPQKYIRIIETRFLAPKKSLLLVEVGGEYLLLASSGEGLQFIKQIDMLEEIEIIDSPMLGKIVPENLQNKIIDLMSRRPKEAAVATPTRAAGGSTK</sequence>
<feature type="transmembrane region" description="Helical" evidence="7">
    <location>
        <begin position="6"/>
        <end position="22"/>
    </location>
</feature>
<keyword evidence="1 7" id="KW-1003">Cell membrane</keyword>
<evidence type="ECO:0000256" key="5">
    <source>
        <dbReference type="ARBA" id="ARBA00023143"/>
    </source>
</evidence>
<evidence type="ECO:0000313" key="9">
    <source>
        <dbReference type="Proteomes" id="UP000811899"/>
    </source>
</evidence>
<comment type="similarity">
    <text evidence="6 7">Belongs to the FliO/MopB family.</text>
</comment>
<dbReference type="InterPro" id="IPR022781">
    <property type="entry name" value="Flagellar_biosynth_FliO"/>
</dbReference>
<protein>
    <recommendedName>
        <fullName evidence="7">Flagellar protein</fullName>
    </recommendedName>
</protein>
<evidence type="ECO:0000256" key="2">
    <source>
        <dbReference type="ARBA" id="ARBA00022692"/>
    </source>
</evidence>
<evidence type="ECO:0000313" key="8">
    <source>
        <dbReference type="EMBL" id="MBT0663959.1"/>
    </source>
</evidence>
<keyword evidence="9" id="KW-1185">Reference proteome</keyword>
<dbReference type="PANTHER" id="PTHR38766">
    <property type="entry name" value="FLAGELLAR PROTEIN FLIO"/>
    <property type="match status" value="1"/>
</dbReference>
<keyword evidence="4 7" id="KW-0472">Membrane</keyword>
<evidence type="ECO:0000256" key="7">
    <source>
        <dbReference type="RuleBase" id="RU362064"/>
    </source>
</evidence>
<keyword evidence="8" id="KW-0282">Flagellum</keyword>
<dbReference type="PANTHER" id="PTHR38766:SF1">
    <property type="entry name" value="FLAGELLAR PROTEIN FLIO"/>
    <property type="match status" value="1"/>
</dbReference>
<comment type="subcellular location">
    <subcellularLocation>
        <location evidence="7">Cell membrane</location>
    </subcellularLocation>
    <subcellularLocation>
        <location evidence="7">Bacterial flagellum basal body</location>
    </subcellularLocation>
</comment>
<gene>
    <name evidence="8" type="primary">fliO</name>
    <name evidence="8" type="ORF">KI809_06555</name>
</gene>
<dbReference type="InterPro" id="IPR052205">
    <property type="entry name" value="FliO/MopB"/>
</dbReference>
<keyword evidence="3 7" id="KW-1133">Transmembrane helix</keyword>
<keyword evidence="8" id="KW-0966">Cell projection</keyword>
<proteinExistence type="inferred from homology"/>
<accession>A0AAW4KZX8</accession>
<keyword evidence="2 7" id="KW-0812">Transmembrane</keyword>
<evidence type="ECO:0000256" key="3">
    <source>
        <dbReference type="ARBA" id="ARBA00022989"/>
    </source>
</evidence>
<evidence type="ECO:0000256" key="4">
    <source>
        <dbReference type="ARBA" id="ARBA00023136"/>
    </source>
</evidence>
<dbReference type="EMBL" id="JAHCVJ010000002">
    <property type="protein sequence ID" value="MBT0663959.1"/>
    <property type="molecule type" value="Genomic_DNA"/>
</dbReference>
<dbReference type="GO" id="GO:0044781">
    <property type="term" value="P:bacterial-type flagellum organization"/>
    <property type="evidence" value="ECO:0007669"/>
    <property type="project" value="UniProtKB-UniRule"/>
</dbReference>
<keyword evidence="5 7" id="KW-0975">Bacterial flagellum</keyword>
<name>A0AAW4KZX8_9BACT</name>
<reference evidence="8 9" key="1">
    <citation type="submission" date="2021-05" db="EMBL/GenBank/DDBJ databases">
        <title>The draft genome of Geobacter pelophilus DSM 12255.</title>
        <authorList>
            <person name="Xu Z."/>
            <person name="Masuda Y."/>
            <person name="Itoh H."/>
            <person name="Senoo K."/>
        </authorList>
    </citation>
    <scope>NUCLEOTIDE SEQUENCE [LARGE SCALE GENOMIC DNA]</scope>
    <source>
        <strain evidence="8 9">DSM 12255</strain>
    </source>
</reference>
<keyword evidence="8" id="KW-0969">Cilium</keyword>
<dbReference type="AlphaFoldDB" id="A0AAW4KZX8"/>
<dbReference type="Pfam" id="PF04347">
    <property type="entry name" value="FliO"/>
    <property type="match status" value="1"/>
</dbReference>
<evidence type="ECO:0000256" key="6">
    <source>
        <dbReference type="ARBA" id="ARBA00037937"/>
    </source>
</evidence>
<dbReference type="NCBIfam" id="TIGR03500">
    <property type="entry name" value="FliO_TIGR"/>
    <property type="match status" value="1"/>
</dbReference>
<evidence type="ECO:0000256" key="1">
    <source>
        <dbReference type="ARBA" id="ARBA00022475"/>
    </source>
</evidence>
<organism evidence="8 9">
    <name type="scientific">Geoanaerobacter pelophilus</name>
    <dbReference type="NCBI Taxonomy" id="60036"/>
    <lineage>
        <taxon>Bacteria</taxon>
        <taxon>Pseudomonadati</taxon>
        <taxon>Thermodesulfobacteriota</taxon>
        <taxon>Desulfuromonadia</taxon>
        <taxon>Geobacterales</taxon>
        <taxon>Geobacteraceae</taxon>
        <taxon>Geoanaerobacter</taxon>
    </lineage>
</organism>
<comment type="caution">
    <text evidence="8">The sequence shown here is derived from an EMBL/GenBank/DDBJ whole genome shotgun (WGS) entry which is preliminary data.</text>
</comment>